<evidence type="ECO:0000313" key="20">
    <source>
        <dbReference type="Proteomes" id="UP000053110"/>
    </source>
</evidence>
<dbReference type="GO" id="GO:0000724">
    <property type="term" value="P:double-strand break repair via homologous recombination"/>
    <property type="evidence" value="ECO:0007669"/>
    <property type="project" value="TreeGrafter"/>
</dbReference>
<evidence type="ECO:0000256" key="10">
    <source>
        <dbReference type="ARBA" id="ARBA00022786"/>
    </source>
</evidence>
<dbReference type="CDD" id="cd16493">
    <property type="entry name" value="RING-CH-C4HC3_NSE1"/>
    <property type="match status" value="1"/>
</dbReference>
<dbReference type="Gene3D" id="1.10.10.10">
    <property type="entry name" value="Winged helix-like DNA-binding domain superfamily/Winged helix DNA-binding domain"/>
    <property type="match status" value="1"/>
</dbReference>
<sequence length="356" mass="40790">MDDSYNDANRAFLQALMARGSLSLIEGRKILAAICSVREQREVTFDDISDECFDKYIRVAADAVSRFDYEIRSTQHQITKQKIYAFVNSISDSLTQIATARSPDEILYIKRLMDAIFIMNNTRAKEVMAIKGMQALGTEIRKGSLEKGLTHSEAEKLLKILENEEWLERSTDGFYSLAPRALMELRSWLVDTYNEPEDASSWQRIKFCKACKEIVTVGQRCADLYCNVRLHNICETAYWKSRSSRNCPKCKLAWNEQNFVGIRAITHTEKNARQKGTGRGTKRVRDNEDEIIEEDQSDFRPRQRKIKPESHQSGLGSVNEQAAEDETSAHDEPEHDEDESGDNLDTEIDEDINRSP</sequence>
<evidence type="ECO:0000256" key="3">
    <source>
        <dbReference type="ARBA" id="ARBA00010258"/>
    </source>
</evidence>
<dbReference type="InterPro" id="IPR014857">
    <property type="entry name" value="Nse1_RING_C4HC3-type"/>
</dbReference>
<dbReference type="GO" id="GO:0005634">
    <property type="term" value="C:nucleus"/>
    <property type="evidence" value="ECO:0007669"/>
    <property type="project" value="UniProtKB-SubCell"/>
</dbReference>
<evidence type="ECO:0000256" key="14">
    <source>
        <dbReference type="ARBA" id="ARBA00023242"/>
    </source>
</evidence>
<comment type="similarity">
    <text evidence="3 15">Belongs to the NSE1 family.</text>
</comment>
<dbReference type="Pfam" id="PF08746">
    <property type="entry name" value="zf-RING-like"/>
    <property type="match status" value="1"/>
</dbReference>
<evidence type="ECO:0000256" key="12">
    <source>
        <dbReference type="ARBA" id="ARBA00023172"/>
    </source>
</evidence>
<proteinExistence type="inferred from homology"/>
<evidence type="ECO:0000256" key="11">
    <source>
        <dbReference type="ARBA" id="ARBA00022833"/>
    </source>
</evidence>
<keyword evidence="9 15" id="KW-0863">Zinc-finger</keyword>
<accession>A0A061HHA9</accession>
<evidence type="ECO:0000259" key="17">
    <source>
        <dbReference type="Pfam" id="PF08746"/>
    </source>
</evidence>
<evidence type="ECO:0000256" key="15">
    <source>
        <dbReference type="RuleBase" id="RU368018"/>
    </source>
</evidence>
<reference evidence="19" key="3">
    <citation type="submission" date="2018-07" db="EMBL/GenBank/DDBJ databases">
        <authorList>
            <person name="Quirk P.G."/>
            <person name="Krulwich T.A."/>
        </authorList>
    </citation>
    <scope>NUCLEOTIDE SEQUENCE</scope>
    <source>
        <strain evidence="19">96224</strain>
    </source>
</reference>
<evidence type="ECO:0000256" key="2">
    <source>
        <dbReference type="ARBA" id="ARBA00004123"/>
    </source>
</evidence>
<keyword evidence="10 15" id="KW-0833">Ubl conjugation pathway</keyword>
<evidence type="ECO:0000256" key="9">
    <source>
        <dbReference type="ARBA" id="ARBA00022771"/>
    </source>
</evidence>
<evidence type="ECO:0000256" key="5">
    <source>
        <dbReference type="ARBA" id="ARBA00019422"/>
    </source>
</evidence>
<dbReference type="InterPro" id="IPR036388">
    <property type="entry name" value="WH-like_DNA-bd_sf"/>
</dbReference>
<dbReference type="PANTHER" id="PTHR20973">
    <property type="entry name" value="NON-SMC ELEMENT 1-RELATED"/>
    <property type="match status" value="1"/>
</dbReference>
<evidence type="ECO:0000256" key="4">
    <source>
        <dbReference type="ARBA" id="ARBA00012483"/>
    </source>
</evidence>
<dbReference type="Pfam" id="PF07574">
    <property type="entry name" value="SMC_Nse1"/>
    <property type="match status" value="1"/>
</dbReference>
<reference evidence="20" key="1">
    <citation type="journal article" date="2013" name="Nat. Genet.">
        <title>The wheat powdery mildew genome shows the unique evolution of an obligate biotroph.</title>
        <authorList>
            <person name="Wicker T."/>
            <person name="Oberhaensli S."/>
            <person name="Parlange F."/>
            <person name="Buchmann J.P."/>
            <person name="Shatalina M."/>
            <person name="Roffler S."/>
            <person name="Ben-David R."/>
            <person name="Dolezel J."/>
            <person name="Simkova H."/>
            <person name="Schulze-Lefert P."/>
            <person name="Spanu P.D."/>
            <person name="Bruggmann R."/>
            <person name="Amselem J."/>
            <person name="Quesneville H."/>
            <person name="Ver Loren van Themaat E."/>
            <person name="Paape T."/>
            <person name="Shimizu K.K."/>
            <person name="Keller B."/>
        </authorList>
    </citation>
    <scope>NUCLEOTIDE SEQUENCE [LARGE SCALE GENOMIC DNA]</scope>
    <source>
        <strain evidence="20">96224</strain>
    </source>
</reference>
<protein>
    <recommendedName>
        <fullName evidence="5 15">Non-structural maintenance of chromosomes element 1 homolog</fullName>
        <ecNumber evidence="4 15">2.3.2.27</ecNumber>
    </recommendedName>
</protein>
<gene>
    <name evidence="18" type="ORF">BGT96224_1773</name>
    <name evidence="19" type="ORF">BGT96224V2_LOCUS3401</name>
</gene>
<feature type="region of interest" description="Disordered" evidence="16">
    <location>
        <begin position="270"/>
        <end position="356"/>
    </location>
</feature>
<dbReference type="GO" id="GO:0008270">
    <property type="term" value="F:zinc ion binding"/>
    <property type="evidence" value="ECO:0007669"/>
    <property type="project" value="UniProtKB-KW"/>
</dbReference>
<comment type="function">
    <text evidence="15">Acts in a DNA repair pathway for removal of UV-induced DNA damage that is distinct from classical nucleotide excision repair and in repair of ionizing radiation damage. Functions in homologous recombination repair of DNA double strand breaks and in recovery of stalled replication forks.</text>
</comment>
<evidence type="ECO:0000256" key="16">
    <source>
        <dbReference type="SAM" id="MobiDB-lite"/>
    </source>
</evidence>
<dbReference type="EMBL" id="UIGY01000077">
    <property type="protein sequence ID" value="SUZ10263.1"/>
    <property type="molecule type" value="Genomic_DNA"/>
</dbReference>
<feature type="compositionally biased region" description="Acidic residues" evidence="16">
    <location>
        <begin position="334"/>
        <end position="350"/>
    </location>
</feature>
<organism evidence="19">
    <name type="scientific">Blumeria graminis f. sp. tritici 96224</name>
    <dbReference type="NCBI Taxonomy" id="1268274"/>
    <lineage>
        <taxon>Eukaryota</taxon>
        <taxon>Fungi</taxon>
        <taxon>Dikarya</taxon>
        <taxon>Ascomycota</taxon>
        <taxon>Pezizomycotina</taxon>
        <taxon>Leotiomycetes</taxon>
        <taxon>Erysiphales</taxon>
        <taxon>Erysiphaceae</taxon>
        <taxon>Blumeria</taxon>
    </lineage>
</organism>
<feature type="compositionally biased region" description="Acidic residues" evidence="16">
    <location>
        <begin position="287"/>
        <end position="296"/>
    </location>
</feature>
<dbReference type="GO" id="GO:0030915">
    <property type="term" value="C:Smc5-Smc6 complex"/>
    <property type="evidence" value="ECO:0007669"/>
    <property type="project" value="UniProtKB-UniRule"/>
</dbReference>
<comment type="catalytic activity">
    <reaction evidence="1 15">
        <text>S-ubiquitinyl-[E2 ubiquitin-conjugating enzyme]-L-cysteine + [acceptor protein]-L-lysine = [E2 ubiquitin-conjugating enzyme]-L-cysteine + N(6)-ubiquitinyl-[acceptor protein]-L-lysine.</text>
        <dbReference type="EC" id="2.3.2.27"/>
    </reaction>
</comment>
<keyword evidence="8 15" id="KW-0227">DNA damage</keyword>
<comment type="subunit">
    <text evidence="15">Component of the Smc5-Smc6 complex.</text>
</comment>
<evidence type="ECO:0000256" key="1">
    <source>
        <dbReference type="ARBA" id="ARBA00000900"/>
    </source>
</evidence>
<evidence type="ECO:0000313" key="19">
    <source>
        <dbReference type="EMBL" id="SUZ10263.1"/>
    </source>
</evidence>
<keyword evidence="7 15" id="KW-0479">Metal-binding</keyword>
<dbReference type="GO" id="GO:0061630">
    <property type="term" value="F:ubiquitin protein ligase activity"/>
    <property type="evidence" value="ECO:0007669"/>
    <property type="project" value="UniProtKB-EC"/>
</dbReference>
<feature type="domain" description="Non-structural maintenance of chromosomes element 1 RING C4HC3-type" evidence="17">
    <location>
        <begin position="208"/>
        <end position="250"/>
    </location>
</feature>
<name>A0A061HHA9_BLUGR</name>
<evidence type="ECO:0000256" key="13">
    <source>
        <dbReference type="ARBA" id="ARBA00023204"/>
    </source>
</evidence>
<feature type="compositionally biased region" description="Basic and acidic residues" evidence="16">
    <location>
        <begin position="297"/>
        <end position="310"/>
    </location>
</feature>
<dbReference type="Gene3D" id="3.90.1150.220">
    <property type="match status" value="1"/>
</dbReference>
<keyword evidence="12 15" id="KW-0233">DNA recombination</keyword>
<dbReference type="Proteomes" id="UP000053110">
    <property type="component" value="Unassembled WGS sequence"/>
</dbReference>
<dbReference type="InterPro" id="IPR011513">
    <property type="entry name" value="Nse1"/>
</dbReference>
<dbReference type="HOGENOM" id="CLU_045153_0_0_1"/>
<dbReference type="EMBL" id="KE375050">
    <property type="protein sequence ID" value="EPQ64794.1"/>
    <property type="molecule type" value="Genomic_DNA"/>
</dbReference>
<dbReference type="SUPFAM" id="SSF57850">
    <property type="entry name" value="RING/U-box"/>
    <property type="match status" value="1"/>
</dbReference>
<keyword evidence="11 15" id="KW-0862">Zinc</keyword>
<comment type="subcellular location">
    <subcellularLocation>
        <location evidence="2 15">Nucleus</location>
    </subcellularLocation>
</comment>
<dbReference type="EC" id="2.3.2.27" evidence="4 15"/>
<dbReference type="InterPro" id="IPR013083">
    <property type="entry name" value="Znf_RING/FYVE/PHD"/>
</dbReference>
<evidence type="ECO:0000256" key="6">
    <source>
        <dbReference type="ARBA" id="ARBA00022679"/>
    </source>
</evidence>
<dbReference type="Gene3D" id="3.30.40.10">
    <property type="entry name" value="Zinc/RING finger domain, C3HC4 (zinc finger)"/>
    <property type="match status" value="1"/>
</dbReference>
<dbReference type="OrthoDB" id="185455at2759"/>
<keyword evidence="6 15" id="KW-0808">Transferase</keyword>
<evidence type="ECO:0000256" key="7">
    <source>
        <dbReference type="ARBA" id="ARBA00022723"/>
    </source>
</evidence>
<keyword evidence="13 15" id="KW-0234">DNA repair</keyword>
<evidence type="ECO:0000313" key="18">
    <source>
        <dbReference type="EMBL" id="EPQ64794.1"/>
    </source>
</evidence>
<reference evidence="18" key="2">
    <citation type="submission" date="2013-01" db="EMBL/GenBank/DDBJ databases">
        <title>The wheat powdery mildew genome reveals unique evolution of an obligate biotroph.</title>
        <authorList>
            <person name="Oberhaensli S."/>
            <person name="Wicker T."/>
            <person name="Keller B."/>
        </authorList>
    </citation>
    <scope>NUCLEOTIDE SEQUENCE</scope>
    <source>
        <strain evidence="18">96224</strain>
    </source>
</reference>
<keyword evidence="14 15" id="KW-0539">Nucleus</keyword>
<evidence type="ECO:0000256" key="8">
    <source>
        <dbReference type="ARBA" id="ARBA00022763"/>
    </source>
</evidence>
<feature type="compositionally biased region" description="Polar residues" evidence="16">
    <location>
        <begin position="311"/>
        <end position="320"/>
    </location>
</feature>
<dbReference type="PANTHER" id="PTHR20973:SF0">
    <property type="entry name" value="NON-STRUCTURAL MAINTENANCE OF CHROMOSOMES ELEMENT 1 HOMOLOG"/>
    <property type="match status" value="1"/>
</dbReference>
<dbReference type="AlphaFoldDB" id="A0A061HHA9"/>